<protein>
    <submittedName>
        <fullName evidence="2">Uncharacterized protein</fullName>
    </submittedName>
</protein>
<feature type="region of interest" description="Disordered" evidence="1">
    <location>
        <begin position="19"/>
        <end position="52"/>
    </location>
</feature>
<proteinExistence type="predicted"/>
<reference evidence="2 3" key="1">
    <citation type="journal article" date="2023" name="Nucleic Acids Res.">
        <title>The hologenome of Daphnia magna reveals possible DNA methylation and microbiome-mediated evolution of the host genome.</title>
        <authorList>
            <person name="Chaturvedi A."/>
            <person name="Li X."/>
            <person name="Dhandapani V."/>
            <person name="Marshall H."/>
            <person name="Kissane S."/>
            <person name="Cuenca-Cambronero M."/>
            <person name="Asole G."/>
            <person name="Calvet F."/>
            <person name="Ruiz-Romero M."/>
            <person name="Marangio P."/>
            <person name="Guigo R."/>
            <person name="Rago D."/>
            <person name="Mirbahai L."/>
            <person name="Eastwood N."/>
            <person name="Colbourne J.K."/>
            <person name="Zhou J."/>
            <person name="Mallon E."/>
            <person name="Orsini L."/>
        </authorList>
    </citation>
    <scope>NUCLEOTIDE SEQUENCE [LARGE SCALE GENOMIC DNA]</scope>
    <source>
        <strain evidence="2">LRV0_1</strain>
    </source>
</reference>
<gene>
    <name evidence="2" type="ORF">OUZ56_025262</name>
</gene>
<evidence type="ECO:0000313" key="2">
    <source>
        <dbReference type="EMBL" id="KAK4013017.1"/>
    </source>
</evidence>
<organism evidence="2 3">
    <name type="scientific">Daphnia magna</name>
    <dbReference type="NCBI Taxonomy" id="35525"/>
    <lineage>
        <taxon>Eukaryota</taxon>
        <taxon>Metazoa</taxon>
        <taxon>Ecdysozoa</taxon>
        <taxon>Arthropoda</taxon>
        <taxon>Crustacea</taxon>
        <taxon>Branchiopoda</taxon>
        <taxon>Diplostraca</taxon>
        <taxon>Cladocera</taxon>
        <taxon>Anomopoda</taxon>
        <taxon>Daphniidae</taxon>
        <taxon>Daphnia</taxon>
    </lineage>
</organism>
<accession>A0ABQ9ZJC5</accession>
<evidence type="ECO:0000313" key="3">
    <source>
        <dbReference type="Proteomes" id="UP001234178"/>
    </source>
</evidence>
<feature type="compositionally biased region" description="Basic and acidic residues" evidence="1">
    <location>
        <begin position="19"/>
        <end position="31"/>
    </location>
</feature>
<sequence length="93" mass="10467">MKATYPNVQFEWQDAVRKSEEASMRSGRSEETLTEIELGIPTGGEGEQLGTASTAEGRLKRRLALDQLYVYKYKSGGNFGVARRKYKYPGPFL</sequence>
<dbReference type="Proteomes" id="UP001234178">
    <property type="component" value="Unassembled WGS sequence"/>
</dbReference>
<evidence type="ECO:0000256" key="1">
    <source>
        <dbReference type="SAM" id="MobiDB-lite"/>
    </source>
</evidence>
<dbReference type="EMBL" id="JAOYFB010000004">
    <property type="protein sequence ID" value="KAK4013017.1"/>
    <property type="molecule type" value="Genomic_DNA"/>
</dbReference>
<keyword evidence="3" id="KW-1185">Reference proteome</keyword>
<name>A0ABQ9ZJC5_9CRUS</name>
<comment type="caution">
    <text evidence="2">The sequence shown here is derived from an EMBL/GenBank/DDBJ whole genome shotgun (WGS) entry which is preliminary data.</text>
</comment>